<name>A0ACC2T0L2_9FUNG</name>
<protein>
    <submittedName>
        <fullName evidence="1">Uncharacterized protein</fullName>
    </submittedName>
</protein>
<dbReference type="Proteomes" id="UP001165960">
    <property type="component" value="Unassembled WGS sequence"/>
</dbReference>
<reference evidence="1" key="1">
    <citation type="submission" date="2022-04" db="EMBL/GenBank/DDBJ databases">
        <title>Genome of the entomopathogenic fungus Entomophthora muscae.</title>
        <authorList>
            <person name="Elya C."/>
            <person name="Lovett B.R."/>
            <person name="Lee E."/>
            <person name="Macias A.M."/>
            <person name="Hajek A.E."/>
            <person name="De Bivort B.L."/>
            <person name="Kasson M.T."/>
            <person name="De Fine Licht H.H."/>
            <person name="Stajich J.E."/>
        </authorList>
    </citation>
    <scope>NUCLEOTIDE SEQUENCE</scope>
    <source>
        <strain evidence="1">Berkeley</strain>
    </source>
</reference>
<proteinExistence type="predicted"/>
<organism evidence="1 2">
    <name type="scientific">Entomophthora muscae</name>
    <dbReference type="NCBI Taxonomy" id="34485"/>
    <lineage>
        <taxon>Eukaryota</taxon>
        <taxon>Fungi</taxon>
        <taxon>Fungi incertae sedis</taxon>
        <taxon>Zoopagomycota</taxon>
        <taxon>Entomophthoromycotina</taxon>
        <taxon>Entomophthoromycetes</taxon>
        <taxon>Entomophthorales</taxon>
        <taxon>Entomophthoraceae</taxon>
        <taxon>Entomophthora</taxon>
    </lineage>
</organism>
<sequence length="130" mass="13082">MAFQARPTSPVGVQPGSGIGGGTLGSCSEVHPSIPFPATNPVMGHAGQYPCLPLSSWLHLASQQALPAPTDLSRARSDLCAPVSCTPKGLDAAGVIAQAGEWECCSPFGRVGGGGYRPVSANLGPQGLDT</sequence>
<evidence type="ECO:0000313" key="2">
    <source>
        <dbReference type="Proteomes" id="UP001165960"/>
    </source>
</evidence>
<evidence type="ECO:0000313" key="1">
    <source>
        <dbReference type="EMBL" id="KAJ9068070.1"/>
    </source>
</evidence>
<comment type="caution">
    <text evidence="1">The sequence shown here is derived from an EMBL/GenBank/DDBJ whole genome shotgun (WGS) entry which is preliminary data.</text>
</comment>
<keyword evidence="2" id="KW-1185">Reference proteome</keyword>
<dbReference type="EMBL" id="QTSX02003793">
    <property type="protein sequence ID" value="KAJ9068070.1"/>
    <property type="molecule type" value="Genomic_DNA"/>
</dbReference>
<accession>A0ACC2T0L2</accession>
<gene>
    <name evidence="1" type="ORF">DSO57_1032409</name>
</gene>